<dbReference type="AlphaFoldDB" id="A0A495JVX5"/>
<feature type="domain" description="Lipoyl-binding" evidence="5">
    <location>
        <begin position="22"/>
        <end position="104"/>
    </location>
</feature>
<organism evidence="6 7">
    <name type="scientific">Micromonospora pisi</name>
    <dbReference type="NCBI Taxonomy" id="589240"/>
    <lineage>
        <taxon>Bacteria</taxon>
        <taxon>Bacillati</taxon>
        <taxon>Actinomycetota</taxon>
        <taxon>Actinomycetes</taxon>
        <taxon>Micromonosporales</taxon>
        <taxon>Micromonosporaceae</taxon>
        <taxon>Micromonospora</taxon>
    </lineage>
</organism>
<comment type="subunit">
    <text evidence="3">The glycine cleavage system is composed of four proteins: P, T, L and H.</text>
</comment>
<dbReference type="HAMAP" id="MF_00272">
    <property type="entry name" value="GcvH"/>
    <property type="match status" value="1"/>
</dbReference>
<dbReference type="InterPro" id="IPR003016">
    <property type="entry name" value="2-oxoA_DH_lipoyl-BS"/>
</dbReference>
<keyword evidence="2 3" id="KW-0450">Lipoyl</keyword>
<accession>A0A495JVX5</accession>
<protein>
    <recommendedName>
        <fullName evidence="3">Glycine cleavage system H protein</fullName>
    </recommendedName>
</protein>
<evidence type="ECO:0000259" key="5">
    <source>
        <dbReference type="PROSITE" id="PS50968"/>
    </source>
</evidence>
<comment type="function">
    <text evidence="3">The glycine cleavage system catalyzes the degradation of glycine. The H protein shuttles the methylamine group of glycine from the P protein to the T protein.</text>
</comment>
<dbReference type="NCBIfam" id="TIGR00527">
    <property type="entry name" value="gcvH"/>
    <property type="match status" value="1"/>
</dbReference>
<dbReference type="InterPro" id="IPR033753">
    <property type="entry name" value="GCV_H/Fam206"/>
</dbReference>
<gene>
    <name evidence="3" type="primary">gcvH</name>
    <name evidence="6" type="ORF">BDK92_7704</name>
</gene>
<dbReference type="PROSITE" id="PS50968">
    <property type="entry name" value="BIOTINYL_LIPOYL"/>
    <property type="match status" value="1"/>
</dbReference>
<comment type="similarity">
    <text evidence="1 3">Belongs to the GcvH family.</text>
</comment>
<dbReference type="PANTHER" id="PTHR11715:SF3">
    <property type="entry name" value="GLYCINE CLEAVAGE SYSTEM H PROTEIN-RELATED"/>
    <property type="match status" value="1"/>
</dbReference>
<dbReference type="GO" id="GO:0019464">
    <property type="term" value="P:glycine decarboxylation via glycine cleavage system"/>
    <property type="evidence" value="ECO:0007669"/>
    <property type="project" value="UniProtKB-UniRule"/>
</dbReference>
<dbReference type="InterPro" id="IPR011053">
    <property type="entry name" value="Single_hybrid_motif"/>
</dbReference>
<dbReference type="GO" id="GO:0005829">
    <property type="term" value="C:cytosol"/>
    <property type="evidence" value="ECO:0007669"/>
    <property type="project" value="TreeGrafter"/>
</dbReference>
<comment type="caution">
    <text evidence="6">The sequence shown here is derived from an EMBL/GenBank/DDBJ whole genome shotgun (WGS) entry which is preliminary data.</text>
</comment>
<proteinExistence type="inferred from homology"/>
<feature type="modified residue" description="N6-lipoyllysine" evidence="3 4">
    <location>
        <position position="63"/>
    </location>
</feature>
<dbReference type="PROSITE" id="PS00189">
    <property type="entry name" value="LIPOYL"/>
    <property type="match status" value="1"/>
</dbReference>
<reference evidence="6 7" key="1">
    <citation type="submission" date="2018-10" db="EMBL/GenBank/DDBJ databases">
        <title>Sequencing the genomes of 1000 actinobacteria strains.</title>
        <authorList>
            <person name="Klenk H.-P."/>
        </authorList>
    </citation>
    <scope>NUCLEOTIDE SEQUENCE [LARGE SCALE GENOMIC DNA]</scope>
    <source>
        <strain evidence="6 7">DSM 45175</strain>
    </source>
</reference>
<evidence type="ECO:0000256" key="4">
    <source>
        <dbReference type="PIRSR" id="PIRSR617453-50"/>
    </source>
</evidence>
<comment type="cofactor">
    <cofactor evidence="3">
        <name>(R)-lipoate</name>
        <dbReference type="ChEBI" id="CHEBI:83088"/>
    </cofactor>
    <text evidence="3">Binds 1 lipoyl cofactor covalently.</text>
</comment>
<dbReference type="Gene3D" id="2.40.50.100">
    <property type="match status" value="1"/>
</dbReference>
<dbReference type="RefSeq" id="WP_121161323.1">
    <property type="nucleotide sequence ID" value="NZ_RBKT01000001.1"/>
</dbReference>
<evidence type="ECO:0000256" key="3">
    <source>
        <dbReference type="HAMAP-Rule" id="MF_00272"/>
    </source>
</evidence>
<dbReference type="InterPro" id="IPR000089">
    <property type="entry name" value="Biotin_lipoyl"/>
</dbReference>
<name>A0A495JVX5_9ACTN</name>
<dbReference type="GO" id="GO:0009249">
    <property type="term" value="P:protein lipoylation"/>
    <property type="evidence" value="ECO:0007669"/>
    <property type="project" value="TreeGrafter"/>
</dbReference>
<dbReference type="EMBL" id="RBKT01000001">
    <property type="protein sequence ID" value="RKR93183.1"/>
    <property type="molecule type" value="Genomic_DNA"/>
</dbReference>
<dbReference type="OrthoDB" id="9796712at2"/>
<keyword evidence="7" id="KW-1185">Reference proteome</keyword>
<dbReference type="NCBIfam" id="NF002270">
    <property type="entry name" value="PRK01202.1"/>
    <property type="match status" value="1"/>
</dbReference>
<dbReference type="Pfam" id="PF01597">
    <property type="entry name" value="GCV_H"/>
    <property type="match status" value="1"/>
</dbReference>
<evidence type="ECO:0000313" key="6">
    <source>
        <dbReference type="EMBL" id="RKR93183.1"/>
    </source>
</evidence>
<dbReference type="InterPro" id="IPR017453">
    <property type="entry name" value="GCV_H_sub"/>
</dbReference>
<dbReference type="GO" id="GO:0005960">
    <property type="term" value="C:glycine cleavage complex"/>
    <property type="evidence" value="ECO:0007669"/>
    <property type="project" value="InterPro"/>
</dbReference>
<evidence type="ECO:0000313" key="7">
    <source>
        <dbReference type="Proteomes" id="UP000277671"/>
    </source>
</evidence>
<dbReference type="PANTHER" id="PTHR11715">
    <property type="entry name" value="GLYCINE CLEAVAGE SYSTEM H PROTEIN"/>
    <property type="match status" value="1"/>
</dbReference>
<evidence type="ECO:0000256" key="1">
    <source>
        <dbReference type="ARBA" id="ARBA00009249"/>
    </source>
</evidence>
<dbReference type="InterPro" id="IPR002930">
    <property type="entry name" value="GCV_H"/>
</dbReference>
<dbReference type="SUPFAM" id="SSF51230">
    <property type="entry name" value="Single hybrid motif"/>
    <property type="match status" value="1"/>
</dbReference>
<evidence type="ECO:0000256" key="2">
    <source>
        <dbReference type="ARBA" id="ARBA00022823"/>
    </source>
</evidence>
<sequence length="126" mass="13160">MIPEDLRYTAEHEWVAGDGSGSVRVGITHFAQDALGDIVYVQLPEEGAVVEAGESLGEIESTKSVSEIYAPVSGTVVARNGELTDTPELINTDPYGAGWLVEIAPGGPAAVEGLLSAAAYRELTES</sequence>
<dbReference type="Proteomes" id="UP000277671">
    <property type="component" value="Unassembled WGS sequence"/>
</dbReference>
<dbReference type="CDD" id="cd06848">
    <property type="entry name" value="GCS_H"/>
    <property type="match status" value="1"/>
</dbReference>